<feature type="compositionally biased region" description="Low complexity" evidence="1">
    <location>
        <begin position="231"/>
        <end position="257"/>
    </location>
</feature>
<organism evidence="3 4">
    <name type="scientific">Micromonospora avicenniae</name>
    <dbReference type="NCBI Taxonomy" id="1198245"/>
    <lineage>
        <taxon>Bacteria</taxon>
        <taxon>Bacillati</taxon>
        <taxon>Actinomycetota</taxon>
        <taxon>Actinomycetes</taxon>
        <taxon>Micromonosporales</taxon>
        <taxon>Micromonosporaceae</taxon>
        <taxon>Micromonospora</taxon>
    </lineage>
</organism>
<feature type="compositionally biased region" description="Low complexity" evidence="1">
    <location>
        <begin position="104"/>
        <end position="123"/>
    </location>
</feature>
<feature type="region of interest" description="Disordered" evidence="1">
    <location>
        <begin position="195"/>
        <end position="295"/>
    </location>
</feature>
<sequence length="387" mass="38312">MAWSFGHSLTVILALLIGVAGGWILRGRRDAQKSEQATVDGAAVAPAAVLAAPAPAAVTDPGPAVATIDPAPNEVADETVTDPLARPDDTTAPDDAALAVTTDAAPASDVDPADMALTDGPAPVVAPRPAPEAERLDAAGAGESLEPAAVTPDSEPATGSAVADEPVPARTPRTDTGFSASLAAEPFGALVPATDSEEGTRAHVEPGPEASTDVEPAVDTRAGAGPDVKATDAATAAPNLAAGPPAAPIEAASADGPTTDAAVAGATPATEEAKDDERAEAPAAATRRSTVATPPVRPVAATSVEVDDFRRIQGIGPKMAAALQAAGVRTYQQLADLDETALRDLIRGAGLRAAPGLATWPQQARVLASAPDEAAAALPAHTGTNEA</sequence>
<keyword evidence="2" id="KW-0472">Membrane</keyword>
<dbReference type="EMBL" id="FTNF01000015">
    <property type="protein sequence ID" value="SIR71570.1"/>
    <property type="molecule type" value="Genomic_DNA"/>
</dbReference>
<keyword evidence="4" id="KW-1185">Reference proteome</keyword>
<dbReference type="STRING" id="1198245.SAMN05444858_11582"/>
<keyword evidence="2" id="KW-1133">Transmembrane helix</keyword>
<dbReference type="AlphaFoldDB" id="A0A1N7D6T3"/>
<dbReference type="Gene3D" id="1.10.150.20">
    <property type="entry name" value="5' to 3' exonuclease, C-terminal subdomain"/>
    <property type="match status" value="1"/>
</dbReference>
<evidence type="ECO:0000313" key="3">
    <source>
        <dbReference type="EMBL" id="SIR71570.1"/>
    </source>
</evidence>
<evidence type="ECO:0000256" key="2">
    <source>
        <dbReference type="SAM" id="Phobius"/>
    </source>
</evidence>
<feature type="transmembrane region" description="Helical" evidence="2">
    <location>
        <begin position="6"/>
        <end position="25"/>
    </location>
</feature>
<evidence type="ECO:0008006" key="5">
    <source>
        <dbReference type="Google" id="ProtNLM"/>
    </source>
</evidence>
<dbReference type="RefSeq" id="WP_084753115.1">
    <property type="nucleotide sequence ID" value="NZ_FTNF01000015.1"/>
</dbReference>
<accession>A0A1N7D6T3</accession>
<evidence type="ECO:0000313" key="4">
    <source>
        <dbReference type="Proteomes" id="UP000186004"/>
    </source>
</evidence>
<evidence type="ECO:0000256" key="1">
    <source>
        <dbReference type="SAM" id="MobiDB-lite"/>
    </source>
</evidence>
<feature type="region of interest" description="Disordered" evidence="1">
    <location>
        <begin position="104"/>
        <end position="132"/>
    </location>
</feature>
<proteinExistence type="predicted"/>
<feature type="compositionally biased region" description="Basic and acidic residues" evidence="1">
    <location>
        <begin position="271"/>
        <end position="280"/>
    </location>
</feature>
<name>A0A1N7D6T3_9ACTN</name>
<keyword evidence="2" id="KW-0812">Transmembrane</keyword>
<gene>
    <name evidence="3" type="ORF">SAMN05444858_11582</name>
</gene>
<feature type="region of interest" description="Disordered" evidence="1">
    <location>
        <begin position="146"/>
        <end position="176"/>
    </location>
</feature>
<protein>
    <recommendedName>
        <fullName evidence="5">Helix-hairpin-helix domain-containing protein</fullName>
    </recommendedName>
</protein>
<reference evidence="3 4" key="1">
    <citation type="submission" date="2017-01" db="EMBL/GenBank/DDBJ databases">
        <authorList>
            <person name="Mah S.A."/>
            <person name="Swanson W.J."/>
            <person name="Moy G.W."/>
            <person name="Vacquier V.D."/>
        </authorList>
    </citation>
    <scope>NUCLEOTIDE SEQUENCE [LARGE SCALE GENOMIC DNA]</scope>
    <source>
        <strain evidence="3 4">DSM 45758</strain>
    </source>
</reference>
<dbReference type="Proteomes" id="UP000186004">
    <property type="component" value="Unassembled WGS sequence"/>
</dbReference>